<feature type="non-terminal residue" evidence="1">
    <location>
        <position position="71"/>
    </location>
</feature>
<organism evidence="1 2">
    <name type="scientific">Taxus chinensis</name>
    <name type="common">Chinese yew</name>
    <name type="synonym">Taxus wallichiana var. chinensis</name>
    <dbReference type="NCBI Taxonomy" id="29808"/>
    <lineage>
        <taxon>Eukaryota</taxon>
        <taxon>Viridiplantae</taxon>
        <taxon>Streptophyta</taxon>
        <taxon>Embryophyta</taxon>
        <taxon>Tracheophyta</taxon>
        <taxon>Spermatophyta</taxon>
        <taxon>Pinopsida</taxon>
        <taxon>Pinidae</taxon>
        <taxon>Conifers II</taxon>
        <taxon>Cupressales</taxon>
        <taxon>Taxaceae</taxon>
        <taxon>Taxus</taxon>
    </lineage>
</organism>
<dbReference type="InterPro" id="IPR043128">
    <property type="entry name" value="Rev_trsase/Diguanyl_cyclase"/>
</dbReference>
<evidence type="ECO:0008006" key="3">
    <source>
        <dbReference type="Google" id="ProtNLM"/>
    </source>
</evidence>
<dbReference type="Gene3D" id="3.30.70.270">
    <property type="match status" value="1"/>
</dbReference>
<sequence length="71" mass="8040">SEIQYLGHIISGEGIAVDPSKIRAIMDWPAPTTVTEVRSFMGLAGYYRRFVQDFSRIAHPITSLQRKGKKF</sequence>
<dbReference type="FunFam" id="3.30.70.270:FF:000020">
    <property type="entry name" value="Transposon Tf2-6 polyprotein-like Protein"/>
    <property type="match status" value="1"/>
</dbReference>
<dbReference type="AlphaFoldDB" id="A0AA38CAM9"/>
<proteinExistence type="predicted"/>
<dbReference type="InterPro" id="IPR043502">
    <property type="entry name" value="DNA/RNA_pol_sf"/>
</dbReference>
<dbReference type="InterPro" id="IPR051320">
    <property type="entry name" value="Viral_Replic_Matur_Polypro"/>
</dbReference>
<evidence type="ECO:0000313" key="2">
    <source>
        <dbReference type="Proteomes" id="UP000824469"/>
    </source>
</evidence>
<gene>
    <name evidence="1" type="ORF">KI387_042085</name>
</gene>
<dbReference type="Proteomes" id="UP000824469">
    <property type="component" value="Unassembled WGS sequence"/>
</dbReference>
<dbReference type="PANTHER" id="PTHR33064">
    <property type="entry name" value="POL PROTEIN"/>
    <property type="match status" value="1"/>
</dbReference>
<reference evidence="1 2" key="1">
    <citation type="journal article" date="2021" name="Nat. Plants">
        <title>The Taxus genome provides insights into paclitaxel biosynthesis.</title>
        <authorList>
            <person name="Xiong X."/>
            <person name="Gou J."/>
            <person name="Liao Q."/>
            <person name="Li Y."/>
            <person name="Zhou Q."/>
            <person name="Bi G."/>
            <person name="Li C."/>
            <person name="Du R."/>
            <person name="Wang X."/>
            <person name="Sun T."/>
            <person name="Guo L."/>
            <person name="Liang H."/>
            <person name="Lu P."/>
            <person name="Wu Y."/>
            <person name="Zhang Z."/>
            <person name="Ro D.K."/>
            <person name="Shang Y."/>
            <person name="Huang S."/>
            <person name="Yan J."/>
        </authorList>
    </citation>
    <scope>NUCLEOTIDE SEQUENCE [LARGE SCALE GENOMIC DNA]</scope>
    <source>
        <strain evidence="1">Ta-2019</strain>
    </source>
</reference>
<evidence type="ECO:0000313" key="1">
    <source>
        <dbReference type="EMBL" id="KAH9292728.1"/>
    </source>
</evidence>
<accession>A0AA38CAM9</accession>
<dbReference type="EMBL" id="JAHRHJ020002453">
    <property type="protein sequence ID" value="KAH9292728.1"/>
    <property type="molecule type" value="Genomic_DNA"/>
</dbReference>
<name>A0AA38CAM9_TAXCH</name>
<feature type="non-terminal residue" evidence="1">
    <location>
        <position position="1"/>
    </location>
</feature>
<dbReference type="SUPFAM" id="SSF56672">
    <property type="entry name" value="DNA/RNA polymerases"/>
    <property type="match status" value="1"/>
</dbReference>
<dbReference type="OMA" id="PSKCELW"/>
<comment type="caution">
    <text evidence="1">The sequence shown here is derived from an EMBL/GenBank/DDBJ whole genome shotgun (WGS) entry which is preliminary data.</text>
</comment>
<dbReference type="PANTHER" id="PTHR33064:SF37">
    <property type="entry name" value="RIBONUCLEASE H"/>
    <property type="match status" value="1"/>
</dbReference>
<protein>
    <recommendedName>
        <fullName evidence="3">Mitochondrial protein</fullName>
    </recommendedName>
</protein>
<keyword evidence="2" id="KW-1185">Reference proteome</keyword>